<organism evidence="1 2">
    <name type="scientific">Emergomyces pasteurianus Ep9510</name>
    <dbReference type="NCBI Taxonomy" id="1447872"/>
    <lineage>
        <taxon>Eukaryota</taxon>
        <taxon>Fungi</taxon>
        <taxon>Dikarya</taxon>
        <taxon>Ascomycota</taxon>
        <taxon>Pezizomycotina</taxon>
        <taxon>Eurotiomycetes</taxon>
        <taxon>Eurotiomycetidae</taxon>
        <taxon>Onygenales</taxon>
        <taxon>Ajellomycetaceae</taxon>
        <taxon>Emergomyces</taxon>
    </lineage>
</organism>
<dbReference type="VEuPathDB" id="FungiDB:AJ78_02127"/>
<reference evidence="1 2" key="1">
    <citation type="submission" date="2015-07" db="EMBL/GenBank/DDBJ databases">
        <title>Emmonsia species relationships and genome sequence.</title>
        <authorList>
            <consortium name="The Broad Institute Genomics Platform"/>
            <person name="Cuomo C.A."/>
            <person name="Munoz J.F."/>
            <person name="Imamovic A."/>
            <person name="Priest M.E."/>
            <person name="Young S."/>
            <person name="Clay O.K."/>
            <person name="McEwen J.G."/>
        </authorList>
    </citation>
    <scope>NUCLEOTIDE SEQUENCE [LARGE SCALE GENOMIC DNA]</scope>
    <source>
        <strain evidence="1 2">UAMH 9510</strain>
    </source>
</reference>
<sequence length="117" mass="12670">MVNKRPAQDATSVDEDSKLHDRDLLKGYSHLNQPLVAELQSKLAKKEWADLKSSEHHGNAMTAAISRRRAEIFLASPDEPIIHQSLAPEVQLLLGGGQGSLLISAGLSQALLKGKVL</sequence>
<dbReference type="AlphaFoldDB" id="A0A1J9QPM7"/>
<keyword evidence="2" id="KW-1185">Reference proteome</keyword>
<name>A0A1J9QPM7_9EURO</name>
<proteinExistence type="predicted"/>
<gene>
    <name evidence="1" type="ORF">AJ78_02127</name>
</gene>
<evidence type="ECO:0000313" key="2">
    <source>
        <dbReference type="Proteomes" id="UP000182235"/>
    </source>
</evidence>
<comment type="caution">
    <text evidence="1">The sequence shown here is derived from an EMBL/GenBank/DDBJ whole genome shotgun (WGS) entry which is preliminary data.</text>
</comment>
<dbReference type="Proteomes" id="UP000182235">
    <property type="component" value="Unassembled WGS sequence"/>
</dbReference>
<dbReference type="EMBL" id="LGRN01000054">
    <property type="protein sequence ID" value="OJD17828.1"/>
    <property type="molecule type" value="Genomic_DNA"/>
</dbReference>
<accession>A0A1J9QPM7</accession>
<evidence type="ECO:0000313" key="1">
    <source>
        <dbReference type="EMBL" id="OJD17828.1"/>
    </source>
</evidence>
<dbReference type="STRING" id="1447872.A0A1J9QPM7"/>
<protein>
    <submittedName>
        <fullName evidence="1">Uncharacterized protein</fullName>
    </submittedName>
</protein>